<name>A0A1I3BA86_9ACTN</name>
<dbReference type="RefSeq" id="WP_092889569.1">
    <property type="nucleotide sequence ID" value="NZ_FOOI01000023.1"/>
</dbReference>
<dbReference type="GO" id="GO:0016740">
    <property type="term" value="F:transferase activity"/>
    <property type="evidence" value="ECO:0007669"/>
    <property type="project" value="UniProtKB-KW"/>
</dbReference>
<dbReference type="InterPro" id="IPR027417">
    <property type="entry name" value="P-loop_NTPase"/>
</dbReference>
<dbReference type="Pfam" id="PF13469">
    <property type="entry name" value="Sulfotransfer_3"/>
    <property type="match status" value="1"/>
</dbReference>
<dbReference type="AlphaFoldDB" id="A0A1I3BA86"/>
<evidence type="ECO:0000313" key="2">
    <source>
        <dbReference type="EMBL" id="SFH58889.1"/>
    </source>
</evidence>
<organism evidence="2 3">
    <name type="scientific">Actinopolymorpha cephalotaxi</name>
    <dbReference type="NCBI Taxonomy" id="504797"/>
    <lineage>
        <taxon>Bacteria</taxon>
        <taxon>Bacillati</taxon>
        <taxon>Actinomycetota</taxon>
        <taxon>Actinomycetes</taxon>
        <taxon>Propionibacteriales</taxon>
        <taxon>Actinopolymorphaceae</taxon>
        <taxon>Actinopolymorpha</taxon>
    </lineage>
</organism>
<reference evidence="2 3" key="1">
    <citation type="submission" date="2016-10" db="EMBL/GenBank/DDBJ databases">
        <authorList>
            <person name="de Groot N.N."/>
        </authorList>
    </citation>
    <scope>NUCLEOTIDE SEQUENCE [LARGE SCALE GENOMIC DNA]</scope>
    <source>
        <strain evidence="2 3">CPCC 202808</strain>
    </source>
</reference>
<sequence>MGSSFLRTAATAAVPGLGRLVRHRDLLLRRTELLQAELDRLTLHLDALRSGAAGAVPPLPDPDGGTELRYLFVVTYGRSGSTLLMSLLDGTAGYCIRGENGGVLHRLFEYHSAALDARVQWAGDEPLTSRHPWYGIDEYPPALAVARMRQLVTETLLRPGPGTRVAGFKEIRWWQSPPEEYLGFVETLFPGARFILNTRNLVDVARSRWNNHAPNALADLALLEGRLREAVDTRGERGYHVHFDDYVEDPSVLRGLFDWLGEEYDEERVAATLAVRHSF</sequence>
<protein>
    <submittedName>
        <fullName evidence="2">Sulfotransferase family protein</fullName>
    </submittedName>
</protein>
<dbReference type="SUPFAM" id="SSF52540">
    <property type="entry name" value="P-loop containing nucleoside triphosphate hydrolases"/>
    <property type="match status" value="1"/>
</dbReference>
<accession>A0A1I3BA86</accession>
<evidence type="ECO:0000313" key="4">
    <source>
        <dbReference type="Proteomes" id="UP000533017"/>
    </source>
</evidence>
<keyword evidence="2" id="KW-0808">Transferase</keyword>
<evidence type="ECO:0000313" key="1">
    <source>
        <dbReference type="EMBL" id="NYH86817.1"/>
    </source>
</evidence>
<dbReference type="STRING" id="504797.SAMN05421678_1236"/>
<reference evidence="1 4" key="2">
    <citation type="submission" date="2020-07" db="EMBL/GenBank/DDBJ databases">
        <title>Sequencing the genomes of 1000 actinobacteria strains.</title>
        <authorList>
            <person name="Klenk H.-P."/>
        </authorList>
    </citation>
    <scope>NUCLEOTIDE SEQUENCE [LARGE SCALE GENOMIC DNA]</scope>
    <source>
        <strain evidence="1 4">DSM 45117</strain>
    </source>
</reference>
<dbReference type="Proteomes" id="UP000199052">
    <property type="component" value="Unassembled WGS sequence"/>
</dbReference>
<dbReference type="Gene3D" id="3.40.50.300">
    <property type="entry name" value="P-loop containing nucleotide triphosphate hydrolases"/>
    <property type="match status" value="1"/>
</dbReference>
<keyword evidence="4" id="KW-1185">Reference proteome</keyword>
<dbReference type="Proteomes" id="UP000533017">
    <property type="component" value="Unassembled WGS sequence"/>
</dbReference>
<dbReference type="OrthoDB" id="4169204at2"/>
<evidence type="ECO:0000313" key="3">
    <source>
        <dbReference type="Proteomes" id="UP000199052"/>
    </source>
</evidence>
<dbReference type="EMBL" id="FOOI01000023">
    <property type="protein sequence ID" value="SFH58889.1"/>
    <property type="molecule type" value="Genomic_DNA"/>
</dbReference>
<dbReference type="EMBL" id="JACBZA010000001">
    <property type="protein sequence ID" value="NYH86817.1"/>
    <property type="molecule type" value="Genomic_DNA"/>
</dbReference>
<gene>
    <name evidence="1" type="ORF">FHR37_005668</name>
    <name evidence="2" type="ORF">SAMN05421678_1236</name>
</gene>
<proteinExistence type="predicted"/>